<organism evidence="1 2">
    <name type="scientific">Mycobacteroides chelonae</name>
    <name type="common">Mycobacterium chelonae</name>
    <dbReference type="NCBI Taxonomy" id="1774"/>
    <lineage>
        <taxon>Bacteria</taxon>
        <taxon>Bacillati</taxon>
        <taxon>Actinomycetota</taxon>
        <taxon>Actinomycetes</taxon>
        <taxon>Mycobacteriales</taxon>
        <taxon>Mycobacteriaceae</taxon>
        <taxon>Mycobacteroides</taxon>
    </lineage>
</organism>
<dbReference type="Proteomes" id="UP000180043">
    <property type="component" value="Unassembled WGS sequence"/>
</dbReference>
<comment type="caution">
    <text evidence="1">The sequence shown here is derived from an EMBL/GenBank/DDBJ whole genome shotgun (WGS) entry which is preliminary data.</text>
</comment>
<dbReference type="AlphaFoldDB" id="A0A1S1LLH8"/>
<name>A0A1S1LLH8_MYCCH</name>
<proteinExistence type="predicted"/>
<protein>
    <submittedName>
        <fullName evidence="1">Uncharacterized protein</fullName>
    </submittedName>
</protein>
<evidence type="ECO:0000313" key="1">
    <source>
        <dbReference type="EMBL" id="OHU54137.1"/>
    </source>
</evidence>
<dbReference type="EMBL" id="MLIQ01000017">
    <property type="protein sequence ID" value="OHU54137.1"/>
    <property type="molecule type" value="Genomic_DNA"/>
</dbReference>
<reference evidence="1 2" key="1">
    <citation type="submission" date="2016-10" db="EMBL/GenBank/DDBJ databases">
        <title>Evaluation of Human, Veterinary and Environmental Mycobacterium chelonae Isolates by Core Genome Phylogenomic Analysis, Targeted Gene Comparison, and Anti-microbial Susceptibility Patterns: A Tale of Mistaken Identities.</title>
        <authorList>
            <person name="Fogelson S.B."/>
            <person name="Camus A.C."/>
            <person name="Lorenz W."/>
            <person name="Vasireddy R."/>
            <person name="Vasireddy S."/>
            <person name="Smith T."/>
            <person name="Brown-Elliott B.A."/>
            <person name="Wallace R.J.Jr."/>
            <person name="Hasan N.A."/>
            <person name="Reischl U."/>
            <person name="Sanchez S."/>
        </authorList>
    </citation>
    <scope>NUCLEOTIDE SEQUENCE [LARGE SCALE GENOMIC DNA]</scope>
    <source>
        <strain evidence="1 2">15515</strain>
    </source>
</reference>
<accession>A0A1S1LLH8</accession>
<dbReference type="RefSeq" id="WP_057970089.1">
    <property type="nucleotide sequence ID" value="NZ_MLII01000037.1"/>
</dbReference>
<evidence type="ECO:0000313" key="2">
    <source>
        <dbReference type="Proteomes" id="UP000180043"/>
    </source>
</evidence>
<gene>
    <name evidence="1" type="ORF">BKG82_17805</name>
</gene>
<sequence length="192" mass="21411">MSRIPPNIELIVAQQLYTQAIELDWTNLTPQQRSAQYVKWLEDPYVGGKLADYLTPSAARVWIKDGPMKEWTRAVSGVGKYAALVVDTESLPRRIVQKILGSEWQPSAGTLRVKPLRVTLVNGEDEVVLTWAPANGLKHMVWAALKASAEGDVRSWIVCVTDTFTKPTPANEKQAHQQIAERCGLRLVHVTV</sequence>